<dbReference type="SUPFAM" id="SSF55811">
    <property type="entry name" value="Nudix"/>
    <property type="match status" value="1"/>
</dbReference>
<dbReference type="InterPro" id="IPR000086">
    <property type="entry name" value="NUDIX_hydrolase_dom"/>
</dbReference>
<dbReference type="PANTHER" id="PTHR43222:SF11">
    <property type="entry name" value="PHOSPHATASE NUDJ"/>
    <property type="match status" value="1"/>
</dbReference>
<reference evidence="6" key="1">
    <citation type="journal article" date="2020" name="mSystems">
        <title>Genome- and Community-Level Interaction Insights into Carbon Utilization and Element Cycling Functions of Hydrothermarchaeota in Hydrothermal Sediment.</title>
        <authorList>
            <person name="Zhou Z."/>
            <person name="Liu Y."/>
            <person name="Xu W."/>
            <person name="Pan J."/>
            <person name="Luo Z.H."/>
            <person name="Li M."/>
        </authorList>
    </citation>
    <scope>NUCLEOTIDE SEQUENCE [LARGE SCALE GENOMIC DNA]</scope>
    <source>
        <strain evidence="6">HyVt-443</strain>
    </source>
</reference>
<evidence type="ECO:0000313" key="6">
    <source>
        <dbReference type="EMBL" id="HEB94940.1"/>
    </source>
</evidence>
<gene>
    <name evidence="4" type="primary">nudJ</name>
    <name evidence="6" type="ORF">ENI96_00745</name>
</gene>
<dbReference type="GO" id="GO:0017111">
    <property type="term" value="F:ribonucleoside triphosphate phosphatase activity"/>
    <property type="evidence" value="ECO:0007669"/>
    <property type="project" value="InterPro"/>
</dbReference>
<dbReference type="InterPro" id="IPR015797">
    <property type="entry name" value="NUDIX_hydrolase-like_dom_sf"/>
</dbReference>
<dbReference type="PANTHER" id="PTHR43222">
    <property type="entry name" value="NUDIX HYDROLASE 23"/>
    <property type="match status" value="1"/>
</dbReference>
<dbReference type="GO" id="GO:0004787">
    <property type="term" value="F:thiamine diphosphate phosphatase activity"/>
    <property type="evidence" value="ECO:0007669"/>
    <property type="project" value="InterPro"/>
</dbReference>
<proteinExistence type="inferred from homology"/>
<dbReference type="AlphaFoldDB" id="A0A831W7W0"/>
<dbReference type="PROSITE" id="PS51462">
    <property type="entry name" value="NUDIX"/>
    <property type="match status" value="1"/>
</dbReference>
<comment type="cofactor">
    <cofactor evidence="4">
        <name>Mg(2+)</name>
        <dbReference type="ChEBI" id="CHEBI:18420"/>
    </cofactor>
</comment>
<dbReference type="CDD" id="cd03675">
    <property type="entry name" value="NUDIX_Hydrolase"/>
    <property type="match status" value="1"/>
</dbReference>
<evidence type="ECO:0000259" key="5">
    <source>
        <dbReference type="PROSITE" id="PS51462"/>
    </source>
</evidence>
<dbReference type="EMBL" id="DRKP01000010">
    <property type="protein sequence ID" value="HEB94940.1"/>
    <property type="molecule type" value="Genomic_DNA"/>
</dbReference>
<accession>A0A831W7W0</accession>
<evidence type="ECO:0000256" key="4">
    <source>
        <dbReference type="RuleBase" id="RU364043"/>
    </source>
</evidence>
<evidence type="ECO:0000256" key="1">
    <source>
        <dbReference type="ARBA" id="ARBA00007608"/>
    </source>
</evidence>
<organism evidence="6">
    <name type="scientific">Sedimenticola thiotaurini</name>
    <dbReference type="NCBI Taxonomy" id="1543721"/>
    <lineage>
        <taxon>Bacteria</taxon>
        <taxon>Pseudomonadati</taxon>
        <taxon>Pseudomonadota</taxon>
        <taxon>Gammaproteobacteria</taxon>
        <taxon>Chromatiales</taxon>
        <taxon>Sedimenticolaceae</taxon>
        <taxon>Sedimenticola</taxon>
    </lineage>
</organism>
<keyword evidence="4" id="KW-0460">Magnesium</keyword>
<sequence>MEWMAHTTVAALIERDGRYLLVEEMTRNGLQVINQPAGHLEAGESLVEAVMRETLEETAWQFTPEGLVGIYRWQVPPDGATYIRFCFHGRCHDHRPELPLDNGILRTLWLSREELAADPMRLRSPMVLRCIDDYRAGARHPLSLLHDLGH</sequence>
<dbReference type="Proteomes" id="UP000886251">
    <property type="component" value="Unassembled WGS sequence"/>
</dbReference>
<comment type="similarity">
    <text evidence="1 4">Belongs to the Nudix hydrolase family. NudJ subfamily.</text>
</comment>
<comment type="caution">
    <text evidence="6">The sequence shown here is derived from an EMBL/GenBank/DDBJ whole genome shotgun (WGS) entry which is preliminary data.</text>
</comment>
<feature type="domain" description="Nudix hydrolase" evidence="5">
    <location>
        <begin position="4"/>
        <end position="132"/>
    </location>
</feature>
<evidence type="ECO:0000256" key="3">
    <source>
        <dbReference type="ARBA" id="ARBA00015552"/>
    </source>
</evidence>
<name>A0A831W7W0_9GAMM</name>
<dbReference type="GO" id="GO:0017110">
    <property type="term" value="F:nucleoside diphosphate phosphatase activity"/>
    <property type="evidence" value="ECO:0007669"/>
    <property type="project" value="InterPro"/>
</dbReference>
<protein>
    <recommendedName>
        <fullName evidence="3 4">Phosphatase NudJ</fullName>
        <ecNumber evidence="4">3.6.1.-</ecNumber>
    </recommendedName>
</protein>
<comment type="subunit">
    <text evidence="2 4">Monomer.</text>
</comment>
<evidence type="ECO:0000256" key="2">
    <source>
        <dbReference type="ARBA" id="ARBA00011245"/>
    </source>
</evidence>
<dbReference type="InterPro" id="IPR033713">
    <property type="entry name" value="NudJ"/>
</dbReference>
<dbReference type="EC" id="3.6.1.-" evidence="4"/>
<dbReference type="Gene3D" id="3.90.79.10">
    <property type="entry name" value="Nucleoside Triphosphate Pyrophosphohydrolase"/>
    <property type="match status" value="1"/>
</dbReference>
<dbReference type="Pfam" id="PF00293">
    <property type="entry name" value="NUDIX"/>
    <property type="match status" value="1"/>
</dbReference>
<keyword evidence="4 6" id="KW-0378">Hydrolase</keyword>